<dbReference type="InterPro" id="IPR006442">
    <property type="entry name" value="Antitoxin_Phd/YefM"/>
</dbReference>
<evidence type="ECO:0000256" key="2">
    <source>
        <dbReference type="RuleBase" id="RU362080"/>
    </source>
</evidence>
<dbReference type="Gene3D" id="3.40.1620.10">
    <property type="entry name" value="YefM-like domain"/>
    <property type="match status" value="1"/>
</dbReference>
<evidence type="ECO:0000313" key="4">
    <source>
        <dbReference type="Proteomes" id="UP000219439"/>
    </source>
</evidence>
<evidence type="ECO:0000256" key="1">
    <source>
        <dbReference type="ARBA" id="ARBA00009981"/>
    </source>
</evidence>
<dbReference type="SUPFAM" id="SSF143120">
    <property type="entry name" value="YefM-like"/>
    <property type="match status" value="1"/>
</dbReference>
<keyword evidence="4" id="KW-1185">Reference proteome</keyword>
<reference evidence="3 4" key="1">
    <citation type="submission" date="2017-09" db="EMBL/GenBank/DDBJ databases">
        <authorList>
            <person name="Ehlers B."/>
            <person name="Leendertz F.H."/>
        </authorList>
    </citation>
    <scope>NUCLEOTIDE SEQUENCE [LARGE SCALE GENOMIC DNA]</scope>
    <source>
        <strain evidence="3 4">DSM 18289</strain>
    </source>
</reference>
<protein>
    <recommendedName>
        <fullName evidence="2">Antitoxin</fullName>
    </recommendedName>
</protein>
<comment type="similarity">
    <text evidence="1 2">Belongs to the phD/YefM antitoxin family.</text>
</comment>
<dbReference type="RefSeq" id="WP_097152226.1">
    <property type="nucleotide sequence ID" value="NZ_OBEL01000001.1"/>
</dbReference>
<dbReference type="InterPro" id="IPR036165">
    <property type="entry name" value="YefM-like_sf"/>
</dbReference>
<dbReference type="EMBL" id="OBEL01000001">
    <property type="protein sequence ID" value="SNZ07440.1"/>
    <property type="molecule type" value="Genomic_DNA"/>
</dbReference>
<dbReference type="AlphaFoldDB" id="A0A285NDA7"/>
<organism evidence="3 4">
    <name type="scientific">Cohaesibacter gelatinilyticus</name>
    <dbReference type="NCBI Taxonomy" id="372072"/>
    <lineage>
        <taxon>Bacteria</taxon>
        <taxon>Pseudomonadati</taxon>
        <taxon>Pseudomonadota</taxon>
        <taxon>Alphaproteobacteria</taxon>
        <taxon>Hyphomicrobiales</taxon>
        <taxon>Cohaesibacteraceae</taxon>
    </lineage>
</organism>
<dbReference type="OrthoDB" id="9800503at2"/>
<accession>A0A285NDA7</accession>
<dbReference type="Proteomes" id="UP000219439">
    <property type="component" value="Unassembled WGS sequence"/>
</dbReference>
<dbReference type="Pfam" id="PF02604">
    <property type="entry name" value="PhdYeFM_antitox"/>
    <property type="match status" value="1"/>
</dbReference>
<name>A0A285NDA7_9HYPH</name>
<sequence length="78" mass="8364">MQVNLHEAKAKLSTLVEKSCAGEEVIITKAGKPIARLVKYEINPVPCKLGLYKGAGFSMGESIHDGDAEISVTFGLME</sequence>
<proteinExistence type="inferred from homology"/>
<evidence type="ECO:0000313" key="3">
    <source>
        <dbReference type="EMBL" id="SNZ07440.1"/>
    </source>
</evidence>
<gene>
    <name evidence="3" type="ORF">SAMN06265368_0962</name>
</gene>
<comment type="function">
    <text evidence="2">Antitoxin component of a type II toxin-antitoxin (TA) system.</text>
</comment>
<dbReference type="NCBIfam" id="TIGR01552">
    <property type="entry name" value="phd_fam"/>
    <property type="match status" value="1"/>
</dbReference>